<evidence type="ECO:0000313" key="2">
    <source>
        <dbReference type="EMBL" id="KAK9950735.1"/>
    </source>
</evidence>
<reference evidence="2 3" key="1">
    <citation type="journal article" date="2023" name="G3 (Bethesda)">
        <title>A chromosome-length genome assembly and annotation of blackberry (Rubus argutus, cv. 'Hillquist').</title>
        <authorList>
            <person name="Bruna T."/>
            <person name="Aryal R."/>
            <person name="Dudchenko O."/>
            <person name="Sargent D.J."/>
            <person name="Mead D."/>
            <person name="Buti M."/>
            <person name="Cavallini A."/>
            <person name="Hytonen T."/>
            <person name="Andres J."/>
            <person name="Pham M."/>
            <person name="Weisz D."/>
            <person name="Mascagni F."/>
            <person name="Usai G."/>
            <person name="Natali L."/>
            <person name="Bassil N."/>
            <person name="Fernandez G.E."/>
            <person name="Lomsadze A."/>
            <person name="Armour M."/>
            <person name="Olukolu B."/>
            <person name="Poorten T."/>
            <person name="Britton C."/>
            <person name="Davik J."/>
            <person name="Ashrafi H."/>
            <person name="Aiden E.L."/>
            <person name="Borodovsky M."/>
            <person name="Worthington M."/>
        </authorList>
    </citation>
    <scope>NUCLEOTIDE SEQUENCE [LARGE SCALE GENOMIC DNA]</scope>
    <source>
        <strain evidence="2">PI 553951</strain>
    </source>
</reference>
<keyword evidence="3" id="KW-1185">Reference proteome</keyword>
<sequence>MIGAVQLGLLAACVVVLVPMGHWPVIISAATRCSSSAAPSSSLSQSAFTSPLTSLRHRLRHHRLLRRRLREPPRILPFPPPRRRLGTSTPPPISTPSTTTRSITTSPGLGTLRLPPPSPLVAFRSGSFRRLRFAQRILGRRRRGLSGEARRGFAVESGFGFGAVSSEIGITPDVLVMGNGLWHMLHFTNASDYGVSLQSLRTHAVSLAPLEPVVPARPSPHLFWVGMPTLINSMLNTEEKREKMTDALRAAYDEQLRKSNLLRKSSNGPFLLLDIESLSWNCGVRCTVDGMHYDLYVYEAALHIMLNALLIESHQKL</sequence>
<gene>
    <name evidence="2" type="ORF">M0R45_006207</name>
</gene>
<feature type="region of interest" description="Disordered" evidence="1">
    <location>
        <begin position="73"/>
        <end position="116"/>
    </location>
</feature>
<proteinExistence type="predicted"/>
<evidence type="ECO:0000313" key="3">
    <source>
        <dbReference type="Proteomes" id="UP001457282"/>
    </source>
</evidence>
<feature type="compositionally biased region" description="Low complexity" evidence="1">
    <location>
        <begin position="95"/>
        <end position="107"/>
    </location>
</feature>
<organism evidence="2 3">
    <name type="scientific">Rubus argutus</name>
    <name type="common">Southern blackberry</name>
    <dbReference type="NCBI Taxonomy" id="59490"/>
    <lineage>
        <taxon>Eukaryota</taxon>
        <taxon>Viridiplantae</taxon>
        <taxon>Streptophyta</taxon>
        <taxon>Embryophyta</taxon>
        <taxon>Tracheophyta</taxon>
        <taxon>Spermatophyta</taxon>
        <taxon>Magnoliopsida</taxon>
        <taxon>eudicotyledons</taxon>
        <taxon>Gunneridae</taxon>
        <taxon>Pentapetalae</taxon>
        <taxon>rosids</taxon>
        <taxon>fabids</taxon>
        <taxon>Rosales</taxon>
        <taxon>Rosaceae</taxon>
        <taxon>Rosoideae</taxon>
        <taxon>Rosoideae incertae sedis</taxon>
        <taxon>Rubus</taxon>
    </lineage>
</organism>
<dbReference type="AlphaFoldDB" id="A0AAW1YPX0"/>
<comment type="caution">
    <text evidence="2">The sequence shown here is derived from an EMBL/GenBank/DDBJ whole genome shotgun (WGS) entry which is preliminary data.</text>
</comment>
<accession>A0AAW1YPX0</accession>
<dbReference type="Proteomes" id="UP001457282">
    <property type="component" value="Unassembled WGS sequence"/>
</dbReference>
<evidence type="ECO:0000256" key="1">
    <source>
        <dbReference type="SAM" id="MobiDB-lite"/>
    </source>
</evidence>
<dbReference type="EMBL" id="JBEDUW010000001">
    <property type="protein sequence ID" value="KAK9950735.1"/>
    <property type="molecule type" value="Genomic_DNA"/>
</dbReference>
<name>A0AAW1YPX0_RUBAR</name>
<protein>
    <submittedName>
        <fullName evidence="2">Uncharacterized protein</fullName>
    </submittedName>
</protein>